<dbReference type="PROSITE" id="PS50005">
    <property type="entry name" value="TPR"/>
    <property type="match status" value="4"/>
</dbReference>
<dbReference type="PANTHER" id="PTHR45641:SF19">
    <property type="entry name" value="NEPHROCYSTIN-3"/>
    <property type="match status" value="1"/>
</dbReference>
<name>A0A7D9HCY9_PARCT</name>
<dbReference type="SUPFAM" id="SSF52540">
    <property type="entry name" value="P-loop containing nucleoside triphosphate hydrolases"/>
    <property type="match status" value="1"/>
</dbReference>
<dbReference type="InterPro" id="IPR019734">
    <property type="entry name" value="TPR_rpt"/>
</dbReference>
<accession>A0A7D9HCY9</accession>
<dbReference type="Pfam" id="PF00931">
    <property type="entry name" value="NB-ARC"/>
    <property type="match status" value="1"/>
</dbReference>
<evidence type="ECO:0000259" key="3">
    <source>
        <dbReference type="Pfam" id="PF00931"/>
    </source>
</evidence>
<dbReference type="InterPro" id="IPR002182">
    <property type="entry name" value="NB-ARC"/>
</dbReference>
<dbReference type="Proteomes" id="UP001152795">
    <property type="component" value="Unassembled WGS sequence"/>
</dbReference>
<evidence type="ECO:0000256" key="1">
    <source>
        <dbReference type="ARBA" id="ARBA00022737"/>
    </source>
</evidence>
<dbReference type="Pfam" id="PF13424">
    <property type="entry name" value="TPR_12"/>
    <property type="match status" value="4"/>
</dbReference>
<dbReference type="EMBL" id="CACRXK020000218">
    <property type="protein sequence ID" value="CAB3979671.1"/>
    <property type="molecule type" value="Genomic_DNA"/>
</dbReference>
<dbReference type="PANTHER" id="PTHR45641">
    <property type="entry name" value="TETRATRICOPEPTIDE REPEAT PROTEIN (AFU_ORTHOLOGUE AFUA_6G03870)"/>
    <property type="match status" value="1"/>
</dbReference>
<dbReference type="OrthoDB" id="5988898at2759"/>
<dbReference type="SMART" id="SM00028">
    <property type="entry name" value="TPR"/>
    <property type="match status" value="7"/>
</dbReference>
<dbReference type="Gene3D" id="3.40.50.300">
    <property type="entry name" value="P-loop containing nucleotide triphosphate hydrolases"/>
    <property type="match status" value="1"/>
</dbReference>
<proteinExistence type="predicted"/>
<gene>
    <name evidence="4" type="ORF">PACLA_8A082026</name>
</gene>
<dbReference type="InterPro" id="IPR027417">
    <property type="entry name" value="P-loop_NTPase"/>
</dbReference>
<dbReference type="GO" id="GO:0043531">
    <property type="term" value="F:ADP binding"/>
    <property type="evidence" value="ECO:0007669"/>
    <property type="project" value="InterPro"/>
</dbReference>
<reference evidence="4" key="1">
    <citation type="submission" date="2020-04" db="EMBL/GenBank/DDBJ databases">
        <authorList>
            <person name="Alioto T."/>
            <person name="Alioto T."/>
            <person name="Gomez Garrido J."/>
        </authorList>
    </citation>
    <scope>NUCLEOTIDE SEQUENCE</scope>
    <source>
        <strain evidence="4">A484AB</strain>
    </source>
</reference>
<sequence length="925" mass="104995">MSLPWYNNEETNYACLRKIVTDVVSEGLRIIFKQEWNNRYQTTIGAWDDTLISGTLLYNREYKRKGAKNYLPKFQNGNTKEWDCTTICDAILFSNCIGKAGLNPSIYSEVYNLRDIRNKVMHPEEGKLSDLVFEDLFKRIRKSFHNLALSVKELDEIKTERKRFCSFQVLPPKPTHDVISRTATLLPIINDLHKLFSTNDGKLTYLYIYGNPGSGKSQLARQIGQSHYNDVIQNQSALTFVMTINGKSLATLLESYKDFTRRLNCVESIVSNIISSKETTKEEKIRLLRTQICTRIKTYKSWLIIVDNVEDLKLVTSLLPQLKDEEWNGGQVLITTQDGASIPPNASCTKHVSVSEGMGTEESCSLLASLSGIGDRPILAEVAKQLDYQPLALAAAAVYVKQVIELKVSPGFSWHNYLKKLEAGKRKQTEQSLRDINTAYSLTMTTAVLLAVEKFAESDKVLRNIFHFLSLSSHESLPLEVAINYVLLLNQDLDEEQVGIKIRKCSLILSEDQELVCIRLHRVVHDAFKVYASNDESEEVTSSFEAAARSFFLFKGRKDERSVIPHLNAFNTAVTNKDMCFSEKPNSEISKILSYFGCVSDHYGELSLSKLFHVQALEICKKLPNPDHILLAELYSHLGCVHYHLGDLQQAKQYDEHTLTIRMEKLGSRHIDVATAYNNLGTVYRDLGDLQQAKQHHELALEIRIEKLGPNHNDVAASYNNLGKVYHDLRDLPQAKQFYERALTISIKELGSRDIHVATANKNLGNVYRDLGNTDDLQKAKQHHKHALEILIENLGLRHIRVATAYKNLGNVHLDLGDLHQAKKYSELALDILIEKLGLRHIRVATAYNDLGEVHRALGDLQQAKLHHQEALAIRIERLESTHPLTATSYDNLGRVCEDLRELQQAKECRDSAMVIRKNNMENAQ</sequence>
<dbReference type="AlphaFoldDB" id="A0A7D9HCY9"/>
<comment type="caution">
    <text evidence="4">The sequence shown here is derived from an EMBL/GenBank/DDBJ whole genome shotgun (WGS) entry which is preliminary data.</text>
</comment>
<evidence type="ECO:0000256" key="2">
    <source>
        <dbReference type="ARBA" id="ARBA00022803"/>
    </source>
</evidence>
<keyword evidence="2" id="KW-0802">TPR repeat</keyword>
<feature type="domain" description="NB-ARC" evidence="3">
    <location>
        <begin position="194"/>
        <end position="368"/>
    </location>
</feature>
<protein>
    <submittedName>
        <fullName evidence="4">Kinesin light chain</fullName>
    </submittedName>
</protein>
<evidence type="ECO:0000313" key="4">
    <source>
        <dbReference type="EMBL" id="CAB3979671.1"/>
    </source>
</evidence>
<dbReference type="Gene3D" id="1.25.40.10">
    <property type="entry name" value="Tetratricopeptide repeat domain"/>
    <property type="match status" value="2"/>
</dbReference>
<evidence type="ECO:0000313" key="5">
    <source>
        <dbReference type="Proteomes" id="UP001152795"/>
    </source>
</evidence>
<keyword evidence="1" id="KW-0677">Repeat</keyword>
<dbReference type="InterPro" id="IPR011990">
    <property type="entry name" value="TPR-like_helical_dom_sf"/>
</dbReference>
<keyword evidence="5" id="KW-1185">Reference proteome</keyword>
<dbReference type="SUPFAM" id="SSF48452">
    <property type="entry name" value="TPR-like"/>
    <property type="match status" value="2"/>
</dbReference>
<organism evidence="4 5">
    <name type="scientific">Paramuricea clavata</name>
    <name type="common">Red gorgonian</name>
    <name type="synonym">Violescent sea-whip</name>
    <dbReference type="NCBI Taxonomy" id="317549"/>
    <lineage>
        <taxon>Eukaryota</taxon>
        <taxon>Metazoa</taxon>
        <taxon>Cnidaria</taxon>
        <taxon>Anthozoa</taxon>
        <taxon>Octocorallia</taxon>
        <taxon>Malacalcyonacea</taxon>
        <taxon>Plexauridae</taxon>
        <taxon>Paramuricea</taxon>
    </lineage>
</organism>